<evidence type="ECO:0000256" key="4">
    <source>
        <dbReference type="ARBA" id="ARBA00022729"/>
    </source>
</evidence>
<dbReference type="PROSITE" id="PS50939">
    <property type="entry name" value="CYTOCHROME_B561"/>
    <property type="match status" value="1"/>
</dbReference>
<dbReference type="PANTHER" id="PTHR23130">
    <property type="entry name" value="CYTOCHROME B561 AND DOMON DOMAIN-CONTAINING PROTEIN"/>
    <property type="match status" value="1"/>
</dbReference>
<dbReference type="Gene3D" id="1.20.120.1770">
    <property type="match status" value="1"/>
</dbReference>
<evidence type="ECO:0000256" key="9">
    <source>
        <dbReference type="SAM" id="Phobius"/>
    </source>
</evidence>
<evidence type="ECO:0000256" key="1">
    <source>
        <dbReference type="ARBA" id="ARBA00004370"/>
    </source>
</evidence>
<dbReference type="AlphaFoldDB" id="A0A2R5G888"/>
<dbReference type="InterPro" id="IPR006593">
    <property type="entry name" value="Cyt_b561/ferric_Rdtase_TM"/>
</dbReference>
<dbReference type="PANTHER" id="PTHR23130:SF171">
    <property type="entry name" value="OS01G0895300 PROTEIN"/>
    <property type="match status" value="1"/>
</dbReference>
<feature type="domain" description="DOMON" evidence="11">
    <location>
        <begin position="219"/>
        <end position="337"/>
    </location>
</feature>
<dbReference type="SMART" id="SM00665">
    <property type="entry name" value="B561"/>
    <property type="match status" value="1"/>
</dbReference>
<feature type="region of interest" description="Disordered" evidence="8">
    <location>
        <begin position="185"/>
        <end position="210"/>
    </location>
</feature>
<feature type="transmembrane region" description="Helical" evidence="9">
    <location>
        <begin position="373"/>
        <end position="395"/>
    </location>
</feature>
<dbReference type="CDD" id="cd09631">
    <property type="entry name" value="DOMON_DOH"/>
    <property type="match status" value="1"/>
</dbReference>
<evidence type="ECO:0000259" key="11">
    <source>
        <dbReference type="PROSITE" id="PS50836"/>
    </source>
</evidence>
<gene>
    <name evidence="13" type="ORF">FCC1311_034982</name>
</gene>
<protein>
    <submittedName>
        <fullName evidence="13">Cytochrome b561 and DOMON domain-containing protein At3g61750</fullName>
    </submittedName>
</protein>
<sequence length="608" mass="63960">MRSATLVAIAWAAATNAALAQDFSGDIGDATLSLTLEDDGLYLVELQYDSGSNSDEQYLSIGVGQDGTTSCGMGDSSMVVGRLCTSETCADGEPVQMYEPTMTGVEANTNSAGTLANTSITRDGTVLTLSFVADMIGDVSLDDVQCVIWAAGDLTSSSDNDYLAYHGAKKSANNEVVFADLGSPASANATQEPTAAPTTEPTAAPSSTETAGVLTGLDGGLTIEYELASDTEVQITMSYAMSSGWIAIALSSDGSMIGSRAVFGGTGVSGLPAEVGEYEITAYEAPSLYDGETSIQDTSVSVEDGVMQVTFTTDAIAGESLDADGAGKRIIFAVYEGSSWGPSHGANFGDSVDLVSWSSAGTVSGSDAKDLTAMYLAHGIMMILAFGFLFPLGTLPSALRHKLAPEPRWFHFHRAAQTLALLMALAAFAIAIYFVDEFSGEHFTNTHERLGLAVIIVTCLQPFFALFLRKGKSRSLWRISHYLFALFIFVGGIVNSYLGIDDIEGYLADSEQTALEALTYIGTAVTAFVVAIIFVMFAKRGYKSHDNHQHKKHASSTTSSGASTFDDINENPKSSGAEVLSPEANSSSDEHFPADSSKDASIRQVALT</sequence>
<keyword evidence="7 9" id="KW-0472">Membrane</keyword>
<name>A0A2R5G888_9STRA</name>
<dbReference type="OrthoDB" id="19261at2759"/>
<comment type="subcellular location">
    <subcellularLocation>
        <location evidence="1">Membrane</location>
    </subcellularLocation>
</comment>
<keyword evidence="2" id="KW-0813">Transport</keyword>
<feature type="domain" description="Cytochrome b561" evidence="12">
    <location>
        <begin position="342"/>
        <end position="537"/>
    </location>
</feature>
<feature type="transmembrane region" description="Helical" evidence="9">
    <location>
        <begin position="416"/>
        <end position="435"/>
    </location>
</feature>
<dbReference type="EMBL" id="BEYU01000029">
    <property type="protein sequence ID" value="GBG27276.1"/>
    <property type="molecule type" value="Genomic_DNA"/>
</dbReference>
<dbReference type="GO" id="GO:0016020">
    <property type="term" value="C:membrane"/>
    <property type="evidence" value="ECO:0007669"/>
    <property type="project" value="UniProtKB-SubCell"/>
</dbReference>
<organism evidence="13 14">
    <name type="scientific">Hondaea fermentalgiana</name>
    <dbReference type="NCBI Taxonomy" id="2315210"/>
    <lineage>
        <taxon>Eukaryota</taxon>
        <taxon>Sar</taxon>
        <taxon>Stramenopiles</taxon>
        <taxon>Bigyra</taxon>
        <taxon>Labyrinthulomycetes</taxon>
        <taxon>Thraustochytrida</taxon>
        <taxon>Thraustochytriidae</taxon>
        <taxon>Hondaea</taxon>
    </lineage>
</organism>
<dbReference type="InterPro" id="IPR005018">
    <property type="entry name" value="DOMON_domain"/>
</dbReference>
<evidence type="ECO:0000256" key="3">
    <source>
        <dbReference type="ARBA" id="ARBA00022692"/>
    </source>
</evidence>
<evidence type="ECO:0000259" key="12">
    <source>
        <dbReference type="PROSITE" id="PS50939"/>
    </source>
</evidence>
<evidence type="ECO:0000256" key="8">
    <source>
        <dbReference type="SAM" id="MobiDB-lite"/>
    </source>
</evidence>
<dbReference type="Proteomes" id="UP000241890">
    <property type="component" value="Unassembled WGS sequence"/>
</dbReference>
<keyword evidence="14" id="KW-1185">Reference proteome</keyword>
<reference evidence="13 14" key="1">
    <citation type="submission" date="2017-12" db="EMBL/GenBank/DDBJ databases">
        <title>Sequencing, de novo assembly and annotation of complete genome of a new Thraustochytrid species, strain FCC1311.</title>
        <authorList>
            <person name="Sedici K."/>
            <person name="Godart F."/>
            <person name="Aiese Cigliano R."/>
            <person name="Sanseverino W."/>
            <person name="Barakat M."/>
            <person name="Ortet P."/>
            <person name="Marechal E."/>
            <person name="Cagnac O."/>
            <person name="Amato A."/>
        </authorList>
    </citation>
    <scope>NUCLEOTIDE SEQUENCE [LARGE SCALE GENOMIC DNA]</scope>
</reference>
<keyword evidence="4 10" id="KW-0732">Signal</keyword>
<evidence type="ECO:0000256" key="10">
    <source>
        <dbReference type="SAM" id="SignalP"/>
    </source>
</evidence>
<dbReference type="InParanoid" id="A0A2R5G888"/>
<feature type="compositionally biased region" description="Low complexity" evidence="8">
    <location>
        <begin position="187"/>
        <end position="210"/>
    </location>
</feature>
<keyword evidence="5" id="KW-0249">Electron transport</keyword>
<feature type="region of interest" description="Disordered" evidence="8">
    <location>
        <begin position="547"/>
        <end position="608"/>
    </location>
</feature>
<keyword evidence="6 9" id="KW-1133">Transmembrane helix</keyword>
<feature type="transmembrane region" description="Helical" evidence="9">
    <location>
        <begin position="480"/>
        <end position="498"/>
    </location>
</feature>
<dbReference type="CDD" id="cd08760">
    <property type="entry name" value="Cyt_b561_FRRS1_like"/>
    <property type="match status" value="1"/>
</dbReference>
<dbReference type="PROSITE" id="PS50836">
    <property type="entry name" value="DOMON"/>
    <property type="match status" value="1"/>
</dbReference>
<evidence type="ECO:0000313" key="13">
    <source>
        <dbReference type="EMBL" id="GBG27276.1"/>
    </source>
</evidence>
<feature type="compositionally biased region" description="Low complexity" evidence="8">
    <location>
        <begin position="555"/>
        <end position="564"/>
    </location>
</feature>
<feature type="transmembrane region" description="Helical" evidence="9">
    <location>
        <begin position="450"/>
        <end position="468"/>
    </location>
</feature>
<evidence type="ECO:0000313" key="14">
    <source>
        <dbReference type="Proteomes" id="UP000241890"/>
    </source>
</evidence>
<evidence type="ECO:0000256" key="5">
    <source>
        <dbReference type="ARBA" id="ARBA00022982"/>
    </source>
</evidence>
<feature type="chain" id="PRO_5015307065" evidence="10">
    <location>
        <begin position="21"/>
        <end position="608"/>
    </location>
</feature>
<dbReference type="InterPro" id="IPR045266">
    <property type="entry name" value="DOH_DOMON"/>
</dbReference>
<feature type="compositionally biased region" description="Basic and acidic residues" evidence="8">
    <location>
        <begin position="588"/>
        <end position="601"/>
    </location>
</feature>
<keyword evidence="3 9" id="KW-0812">Transmembrane</keyword>
<evidence type="ECO:0000256" key="2">
    <source>
        <dbReference type="ARBA" id="ARBA00022448"/>
    </source>
</evidence>
<accession>A0A2R5G888</accession>
<feature type="signal peptide" evidence="10">
    <location>
        <begin position="1"/>
        <end position="20"/>
    </location>
</feature>
<evidence type="ECO:0000256" key="7">
    <source>
        <dbReference type="ARBA" id="ARBA00023136"/>
    </source>
</evidence>
<dbReference type="Pfam" id="PF03188">
    <property type="entry name" value="Cytochrom_B561"/>
    <property type="match status" value="1"/>
</dbReference>
<dbReference type="Pfam" id="PF03351">
    <property type="entry name" value="DOMON"/>
    <property type="match status" value="1"/>
</dbReference>
<evidence type="ECO:0000256" key="6">
    <source>
        <dbReference type="ARBA" id="ARBA00022989"/>
    </source>
</evidence>
<feature type="transmembrane region" description="Helical" evidence="9">
    <location>
        <begin position="518"/>
        <end position="538"/>
    </location>
</feature>
<proteinExistence type="predicted"/>
<comment type="caution">
    <text evidence="13">The sequence shown here is derived from an EMBL/GenBank/DDBJ whole genome shotgun (WGS) entry which is preliminary data.</text>
</comment>